<reference evidence="2 3" key="1">
    <citation type="submission" date="2021-01" db="EMBL/GenBank/DDBJ databases">
        <title>Sequencing the genomes of 1000 actinobacteria strains.</title>
        <authorList>
            <person name="Klenk H.-P."/>
        </authorList>
    </citation>
    <scope>NUCLEOTIDE SEQUENCE [LARGE SCALE GENOMIC DNA]</scope>
    <source>
        <strain evidence="2 3">DSM 18662</strain>
    </source>
</reference>
<evidence type="ECO:0000256" key="1">
    <source>
        <dbReference type="SAM" id="SignalP"/>
    </source>
</evidence>
<evidence type="ECO:0000313" key="2">
    <source>
        <dbReference type="EMBL" id="MBM7798618.1"/>
    </source>
</evidence>
<feature type="chain" id="PRO_5047368088" description="Neocarzinostatin family protein" evidence="1">
    <location>
        <begin position="22"/>
        <end position="325"/>
    </location>
</feature>
<dbReference type="EMBL" id="JAFBCF010000001">
    <property type="protein sequence ID" value="MBM7798618.1"/>
    <property type="molecule type" value="Genomic_DNA"/>
</dbReference>
<evidence type="ECO:0000313" key="3">
    <source>
        <dbReference type="Proteomes" id="UP000704762"/>
    </source>
</evidence>
<keyword evidence="1" id="KW-0732">Signal</keyword>
<dbReference type="RefSeq" id="WP_204917141.1">
    <property type="nucleotide sequence ID" value="NZ_BAAAQP010000002.1"/>
</dbReference>
<sequence>MKRMQILGGVVAMMLGGTVLAAPVAAAAAPTVIKNTVQELSCVFDTLEGGTVYFFAGASSMDQSSGSGMFVEDETGVPFSGEGGTATFGSSFTGTVTMRDVDTGQAVGEVSVVASLERGEPRTDNIRERSGNSWTTGSTVTTDYTVLAQTVTVPGYTVLPEANDCSGSEIIFDVRTTNPAAQVYGDTEFESAICALEGLPYGEVRLTGSVQEPFFEVVIDDQVNPLKASGEVLMQGHRGSGSAPLSSLVTGDQVAVLNLTLDLQRAGRRQAESVAEPGWKERVSWVPYHASVDVTTSDGRAGRAKCDAEQVTTKIIIGPHAAQQQ</sequence>
<feature type="signal peptide" evidence="1">
    <location>
        <begin position="1"/>
        <end position="21"/>
    </location>
</feature>
<dbReference type="Proteomes" id="UP000704762">
    <property type="component" value="Unassembled WGS sequence"/>
</dbReference>
<protein>
    <recommendedName>
        <fullName evidence="4">Neocarzinostatin family protein</fullName>
    </recommendedName>
</protein>
<organism evidence="2 3">
    <name type="scientific">Microlunatus panaciterrae</name>
    <dbReference type="NCBI Taxonomy" id="400768"/>
    <lineage>
        <taxon>Bacteria</taxon>
        <taxon>Bacillati</taxon>
        <taxon>Actinomycetota</taxon>
        <taxon>Actinomycetes</taxon>
        <taxon>Propionibacteriales</taxon>
        <taxon>Propionibacteriaceae</taxon>
        <taxon>Microlunatus</taxon>
    </lineage>
</organism>
<evidence type="ECO:0008006" key="4">
    <source>
        <dbReference type="Google" id="ProtNLM"/>
    </source>
</evidence>
<gene>
    <name evidence="2" type="ORF">JOE57_001539</name>
</gene>
<proteinExistence type="predicted"/>
<keyword evidence="3" id="KW-1185">Reference proteome</keyword>
<comment type="caution">
    <text evidence="2">The sequence shown here is derived from an EMBL/GenBank/DDBJ whole genome shotgun (WGS) entry which is preliminary data.</text>
</comment>
<name>A0ABS2RIY1_9ACTN</name>
<accession>A0ABS2RIY1</accession>